<dbReference type="PANTHER" id="PTHR12170:SF3">
    <property type="entry name" value="GH10162P"/>
    <property type="match status" value="1"/>
</dbReference>
<dbReference type="FunCoup" id="A9SBV1">
    <property type="interactions" value="4185"/>
</dbReference>
<keyword evidence="11" id="KW-1185">Reference proteome</keyword>
<dbReference type="Gramene" id="Pp3c5_7990V3.2">
    <property type="protein sequence ID" value="Pp3c5_7990V3.2"/>
    <property type="gene ID" value="Pp3c5_7990"/>
</dbReference>
<dbReference type="EnsemblPlants" id="Pp3c5_7990V3.2">
    <property type="protein sequence ID" value="Pp3c5_7990V3.2"/>
    <property type="gene ID" value="Pp3c5_7990"/>
</dbReference>
<dbReference type="Gene3D" id="3.30.40.10">
    <property type="entry name" value="Zinc/RING finger domain, C3HC4 (zinc finger)"/>
    <property type="match status" value="1"/>
</dbReference>
<dbReference type="eggNOG" id="KOG2817">
    <property type="taxonomic scope" value="Eukaryota"/>
</dbReference>
<dbReference type="InterPro" id="IPR013083">
    <property type="entry name" value="Znf_RING/FYVE/PHD"/>
</dbReference>
<dbReference type="InterPro" id="IPR001841">
    <property type="entry name" value="Znf_RING"/>
</dbReference>
<dbReference type="STRING" id="3218.A9SBV1"/>
<feature type="zinc finger region" description="RING-Gid-type" evidence="6">
    <location>
        <begin position="328"/>
        <end position="371"/>
    </location>
</feature>
<organism evidence="9">
    <name type="scientific">Physcomitrium patens</name>
    <name type="common">Spreading-leaved earth moss</name>
    <name type="synonym">Physcomitrella patens</name>
    <dbReference type="NCBI Taxonomy" id="3218"/>
    <lineage>
        <taxon>Eukaryota</taxon>
        <taxon>Viridiplantae</taxon>
        <taxon>Streptophyta</taxon>
        <taxon>Embryophyta</taxon>
        <taxon>Bryophyta</taxon>
        <taxon>Bryophytina</taxon>
        <taxon>Bryopsida</taxon>
        <taxon>Funariidae</taxon>
        <taxon>Funariales</taxon>
        <taxon>Funariaceae</taxon>
        <taxon>Physcomitrium</taxon>
    </lineage>
</organism>
<name>A9SBV1_PHYPA</name>
<dbReference type="InterPro" id="IPR013144">
    <property type="entry name" value="CRA_dom"/>
</dbReference>
<evidence type="ECO:0000256" key="6">
    <source>
        <dbReference type="PROSITE-ProRule" id="PRU01215"/>
    </source>
</evidence>
<dbReference type="PROSITE" id="PS50896">
    <property type="entry name" value="LISH"/>
    <property type="match status" value="1"/>
</dbReference>
<dbReference type="Gramene" id="Pp3c5_7990V3.1">
    <property type="protein sequence ID" value="Pp3c5_7990V3.1"/>
    <property type="gene ID" value="Pp3c5_7990"/>
</dbReference>
<evidence type="ECO:0000256" key="2">
    <source>
        <dbReference type="ARBA" id="ARBA00022490"/>
    </source>
</evidence>
<dbReference type="InterPro" id="IPR006594">
    <property type="entry name" value="LisH"/>
</dbReference>
<dbReference type="OrthoDB" id="1933281at2759"/>
<dbReference type="InterPro" id="IPR006595">
    <property type="entry name" value="CTLH_C"/>
</dbReference>
<evidence type="ECO:0000259" key="8">
    <source>
        <dbReference type="PROSITE" id="PS51867"/>
    </source>
</evidence>
<keyword evidence="5" id="KW-0862">Zinc</keyword>
<dbReference type="RefSeq" id="XP_024376958.1">
    <property type="nucleotide sequence ID" value="XM_024521190.2"/>
</dbReference>
<dbReference type="InterPro" id="IPR027370">
    <property type="entry name" value="Znf-RING_euk"/>
</dbReference>
<evidence type="ECO:0000313" key="11">
    <source>
        <dbReference type="Proteomes" id="UP000006727"/>
    </source>
</evidence>
<dbReference type="CDD" id="cd16652">
    <property type="entry name" value="dRING_Rmd5p-like"/>
    <property type="match status" value="1"/>
</dbReference>
<dbReference type="Pfam" id="PF13445">
    <property type="entry name" value="zf-RING_UBOX"/>
    <property type="match status" value="1"/>
</dbReference>
<dbReference type="SMART" id="SM00667">
    <property type="entry name" value="LisH"/>
    <property type="match status" value="1"/>
</dbReference>
<dbReference type="HOGENOM" id="CLU_020227_1_0_1"/>
<dbReference type="SMART" id="SM00757">
    <property type="entry name" value="CRA"/>
    <property type="match status" value="1"/>
</dbReference>
<keyword evidence="4 6" id="KW-0863">Zinc-finger</keyword>
<dbReference type="GeneID" id="112282954"/>
<feature type="domain" description="RING-Gid-type" evidence="8">
    <location>
        <begin position="328"/>
        <end position="371"/>
    </location>
</feature>
<evidence type="ECO:0000256" key="5">
    <source>
        <dbReference type="ARBA" id="ARBA00022833"/>
    </source>
</evidence>
<dbReference type="EMBL" id="ABEU02000005">
    <property type="protein sequence ID" value="PNR53717.1"/>
    <property type="molecule type" value="Genomic_DNA"/>
</dbReference>
<dbReference type="EnsemblPlants" id="Pp3c5_7990V3.1">
    <property type="protein sequence ID" value="Pp3c5_7990V3.1"/>
    <property type="gene ID" value="Pp3c5_7990"/>
</dbReference>
<dbReference type="InterPro" id="IPR044063">
    <property type="entry name" value="ZF_RING_GID"/>
</dbReference>
<dbReference type="AlphaFoldDB" id="A9SBV1"/>
<evidence type="ECO:0000313" key="9">
    <source>
        <dbReference type="EMBL" id="PNR53717.1"/>
    </source>
</evidence>
<dbReference type="SMART" id="SM00184">
    <property type="entry name" value="RING"/>
    <property type="match status" value="1"/>
</dbReference>
<dbReference type="PROSITE" id="PS50897">
    <property type="entry name" value="CTLH"/>
    <property type="match status" value="1"/>
</dbReference>
<feature type="domain" description="CTLH" evidence="7">
    <location>
        <begin position="149"/>
        <end position="206"/>
    </location>
</feature>
<evidence type="ECO:0000256" key="1">
    <source>
        <dbReference type="ARBA" id="ARBA00004496"/>
    </source>
</evidence>
<dbReference type="Proteomes" id="UP000006727">
    <property type="component" value="Chromosome 5"/>
</dbReference>
<sequence>MDFTSIQEAFDRVAKKQKLCYTKTQEVIDRTLHEVEAAAEHLNEIEDCSVEVLKGVLRDLQIKLNEIGPLSRIGVSQKELNTTTSKYGKILDKSFNPDIAKAYRDVEFDSHLINQIIVQHFYRLGLFELGDCFAKESQESNAAAALKTHLYEMYQNLDQLQAKNLEPALNWARKNRQSLEAKGSSLEFQLHQLQFVHVLTTKGRGEALEYAKLNFLPFSAEYMSGIQRLMACLLWANRLEFSPYKDLLSSAHWDKVALEFTRQCCNLLGQPYESPLYVTLSAGSQALSSLLKFATVMSSKKQEWAALKQMPIEIPLDNSFQFHSVFACPVSREQSTADNPPMLMCCGHVLCKQSIQKLTKSNSRMFKCPYCPLETTANQCRQIYF</sequence>
<dbReference type="GO" id="GO:0008270">
    <property type="term" value="F:zinc ion binding"/>
    <property type="evidence" value="ECO:0007669"/>
    <property type="project" value="UniProtKB-KW"/>
</dbReference>
<evidence type="ECO:0000256" key="3">
    <source>
        <dbReference type="ARBA" id="ARBA00022723"/>
    </source>
</evidence>
<dbReference type="KEGG" id="ppp:112282954"/>
<evidence type="ECO:0000256" key="4">
    <source>
        <dbReference type="ARBA" id="ARBA00022771"/>
    </source>
</evidence>
<dbReference type="PANTHER" id="PTHR12170">
    <property type="entry name" value="MACROPHAGE ERYTHROBLAST ATTACHER-RELATED"/>
    <property type="match status" value="1"/>
</dbReference>
<reference evidence="9 11" key="1">
    <citation type="journal article" date="2008" name="Science">
        <title>The Physcomitrella genome reveals evolutionary insights into the conquest of land by plants.</title>
        <authorList>
            <person name="Rensing S."/>
            <person name="Lang D."/>
            <person name="Zimmer A."/>
            <person name="Terry A."/>
            <person name="Salamov A."/>
            <person name="Shapiro H."/>
            <person name="Nishiyama T."/>
            <person name="Perroud P.-F."/>
            <person name="Lindquist E."/>
            <person name="Kamisugi Y."/>
            <person name="Tanahashi T."/>
            <person name="Sakakibara K."/>
            <person name="Fujita T."/>
            <person name="Oishi K."/>
            <person name="Shin-I T."/>
            <person name="Kuroki Y."/>
            <person name="Toyoda A."/>
            <person name="Suzuki Y."/>
            <person name="Hashimoto A."/>
            <person name="Yamaguchi K."/>
            <person name="Sugano A."/>
            <person name="Kohara Y."/>
            <person name="Fujiyama A."/>
            <person name="Anterola A."/>
            <person name="Aoki S."/>
            <person name="Ashton N."/>
            <person name="Barbazuk W.B."/>
            <person name="Barker E."/>
            <person name="Bennetzen J."/>
            <person name="Bezanilla M."/>
            <person name="Blankenship R."/>
            <person name="Cho S.H."/>
            <person name="Dutcher S."/>
            <person name="Estelle M."/>
            <person name="Fawcett J.A."/>
            <person name="Gundlach H."/>
            <person name="Hanada K."/>
            <person name="Heyl A."/>
            <person name="Hicks K.A."/>
            <person name="Hugh J."/>
            <person name="Lohr M."/>
            <person name="Mayer K."/>
            <person name="Melkozernov A."/>
            <person name="Murata T."/>
            <person name="Nelson D."/>
            <person name="Pils B."/>
            <person name="Prigge M."/>
            <person name="Reiss B."/>
            <person name="Renner T."/>
            <person name="Rombauts S."/>
            <person name="Rushton P."/>
            <person name="Sanderfoot A."/>
            <person name="Schween G."/>
            <person name="Shiu S.-H."/>
            <person name="Stueber K."/>
            <person name="Theodoulou F.L."/>
            <person name="Tu H."/>
            <person name="Van de Peer Y."/>
            <person name="Verrier P.J."/>
            <person name="Waters E."/>
            <person name="Wood A."/>
            <person name="Yang L."/>
            <person name="Cove D."/>
            <person name="Cuming A."/>
            <person name="Hasebe M."/>
            <person name="Lucas S."/>
            <person name="Mishler D.B."/>
            <person name="Reski R."/>
            <person name="Grigoriev I."/>
            <person name="Quatrano R.S."/>
            <person name="Boore J.L."/>
        </authorList>
    </citation>
    <scope>NUCLEOTIDE SEQUENCE [LARGE SCALE GENOMIC DNA]</scope>
    <source>
        <strain evidence="10 11">cv. Gransden 2004</strain>
    </source>
</reference>
<keyword evidence="2" id="KW-0963">Cytoplasm</keyword>
<dbReference type="GO" id="GO:0061630">
    <property type="term" value="F:ubiquitin protein ligase activity"/>
    <property type="evidence" value="ECO:0007669"/>
    <property type="project" value="InterPro"/>
</dbReference>
<evidence type="ECO:0000313" key="10">
    <source>
        <dbReference type="EnsemblPlants" id="Pp3c5_7990V3.1"/>
    </source>
</evidence>
<dbReference type="InterPro" id="IPR045098">
    <property type="entry name" value="Fyv10_fam"/>
</dbReference>
<dbReference type="InterPro" id="IPR037683">
    <property type="entry name" value="Rmd5_dRing"/>
</dbReference>
<dbReference type="Pfam" id="PF10607">
    <property type="entry name" value="CTLH"/>
    <property type="match status" value="1"/>
</dbReference>
<dbReference type="PROSITE" id="PS51867">
    <property type="entry name" value="ZF_RING_GID"/>
    <property type="match status" value="1"/>
</dbReference>
<dbReference type="GO" id="GO:0043161">
    <property type="term" value="P:proteasome-mediated ubiquitin-dependent protein catabolic process"/>
    <property type="evidence" value="ECO:0000318"/>
    <property type="project" value="GO_Central"/>
</dbReference>
<dbReference type="FunFam" id="3.30.40.10:FF:000143">
    <property type="entry name" value="Regulator of gluconeogenesis Rmd5"/>
    <property type="match status" value="1"/>
</dbReference>
<dbReference type="InterPro" id="IPR024964">
    <property type="entry name" value="CTLH/CRA"/>
</dbReference>
<reference evidence="10" key="3">
    <citation type="submission" date="2020-12" db="UniProtKB">
        <authorList>
            <consortium name="EnsemblPlants"/>
        </authorList>
    </citation>
    <scope>IDENTIFICATION</scope>
</reference>
<dbReference type="GO" id="GO:0034657">
    <property type="term" value="C:GID complex"/>
    <property type="evidence" value="ECO:0000318"/>
    <property type="project" value="GO_Central"/>
</dbReference>
<dbReference type="GO" id="GO:0005737">
    <property type="term" value="C:cytoplasm"/>
    <property type="evidence" value="ECO:0000318"/>
    <property type="project" value="GO_Central"/>
</dbReference>
<evidence type="ECO:0000259" key="7">
    <source>
        <dbReference type="PROSITE" id="PS50897"/>
    </source>
</evidence>
<dbReference type="OMA" id="LIRECKM"/>
<protein>
    <submittedName>
        <fullName evidence="9 10">Uncharacterized protein</fullName>
    </submittedName>
</protein>
<gene>
    <name evidence="10" type="primary">LOC112282954</name>
    <name evidence="9" type="ORF">PHYPA_007392</name>
</gene>
<reference evidence="9 11" key="2">
    <citation type="journal article" date="2018" name="Plant J.">
        <title>The Physcomitrella patens chromosome-scale assembly reveals moss genome structure and evolution.</title>
        <authorList>
            <person name="Lang D."/>
            <person name="Ullrich K.K."/>
            <person name="Murat F."/>
            <person name="Fuchs J."/>
            <person name="Jenkins J."/>
            <person name="Haas F.B."/>
            <person name="Piednoel M."/>
            <person name="Gundlach H."/>
            <person name="Van Bel M."/>
            <person name="Meyberg R."/>
            <person name="Vives C."/>
            <person name="Morata J."/>
            <person name="Symeonidi A."/>
            <person name="Hiss M."/>
            <person name="Muchero W."/>
            <person name="Kamisugi Y."/>
            <person name="Saleh O."/>
            <person name="Blanc G."/>
            <person name="Decker E.L."/>
            <person name="van Gessel N."/>
            <person name="Grimwood J."/>
            <person name="Hayes R.D."/>
            <person name="Graham S.W."/>
            <person name="Gunter L.E."/>
            <person name="McDaniel S.F."/>
            <person name="Hoernstein S.N.W."/>
            <person name="Larsson A."/>
            <person name="Li F.W."/>
            <person name="Perroud P.F."/>
            <person name="Phillips J."/>
            <person name="Ranjan P."/>
            <person name="Rokshar D.S."/>
            <person name="Rothfels C.J."/>
            <person name="Schneider L."/>
            <person name="Shu S."/>
            <person name="Stevenson D.W."/>
            <person name="Thummler F."/>
            <person name="Tillich M."/>
            <person name="Villarreal Aguilar J.C."/>
            <person name="Widiez T."/>
            <person name="Wong G.K."/>
            <person name="Wymore A."/>
            <person name="Zhang Y."/>
            <person name="Zimmer A.D."/>
            <person name="Quatrano R.S."/>
            <person name="Mayer K.F.X."/>
            <person name="Goodstein D."/>
            <person name="Casacuberta J.M."/>
            <person name="Vandepoele K."/>
            <person name="Reski R."/>
            <person name="Cuming A.C."/>
            <person name="Tuskan G.A."/>
            <person name="Maumus F."/>
            <person name="Salse J."/>
            <person name="Schmutz J."/>
            <person name="Rensing S.A."/>
        </authorList>
    </citation>
    <scope>NUCLEOTIDE SEQUENCE [LARGE SCALE GENOMIC DNA]</scope>
    <source>
        <strain evidence="10 11">cv. Gransden 2004</strain>
    </source>
</reference>
<accession>A9SBV1</accession>
<keyword evidence="3" id="KW-0479">Metal-binding</keyword>
<dbReference type="GO" id="GO:0005634">
    <property type="term" value="C:nucleus"/>
    <property type="evidence" value="ECO:0000318"/>
    <property type="project" value="GO_Central"/>
</dbReference>
<proteinExistence type="predicted"/>
<dbReference type="SUPFAM" id="SSF57850">
    <property type="entry name" value="RING/U-box"/>
    <property type="match status" value="1"/>
</dbReference>
<dbReference type="PaxDb" id="3218-PP1S64_9V6.1"/>
<comment type="subcellular location">
    <subcellularLocation>
        <location evidence="1">Cytoplasm</location>
    </subcellularLocation>
</comment>